<reference evidence="1 2" key="1">
    <citation type="submission" date="2018-11" db="EMBL/GenBank/DDBJ databases">
        <title>Species Designations Belie Phenotypic and Genotypic Heterogeneity in Oral Streptococci.</title>
        <authorList>
            <person name="Velsko I."/>
        </authorList>
    </citation>
    <scope>NUCLEOTIDE SEQUENCE [LARGE SCALE GENOMIC DNA]</scope>
    <source>
        <strain evidence="1 2">BCC16</strain>
    </source>
</reference>
<sequence>MPVYTIHKDFSKEENPYLVWRDDGELIEDDLSYGEAVYWCFRELQKYVDQAKLTKQQMDAMMGDINAYNDFISAFVQAS</sequence>
<evidence type="ECO:0000313" key="2">
    <source>
        <dbReference type="Proteomes" id="UP000273966"/>
    </source>
</evidence>
<dbReference type="RefSeq" id="WP_125378751.1">
    <property type="nucleotide sequence ID" value="NZ_CP071419.1"/>
</dbReference>
<accession>A0AB74DH06</accession>
<dbReference type="AlphaFoldDB" id="A0AB74DH06"/>
<protein>
    <submittedName>
        <fullName evidence="1">Uncharacterized protein</fullName>
    </submittedName>
</protein>
<dbReference type="Proteomes" id="UP000273966">
    <property type="component" value="Unassembled WGS sequence"/>
</dbReference>
<proteinExistence type="predicted"/>
<evidence type="ECO:0000313" key="1">
    <source>
        <dbReference type="EMBL" id="RSI27946.1"/>
    </source>
</evidence>
<comment type="caution">
    <text evidence="1">The sequence shown here is derived from an EMBL/GenBank/DDBJ whole genome shotgun (WGS) entry which is preliminary data.</text>
</comment>
<organism evidence="1 2">
    <name type="scientific">Streptococcus sanguinis</name>
    <dbReference type="NCBI Taxonomy" id="1305"/>
    <lineage>
        <taxon>Bacteria</taxon>
        <taxon>Bacillati</taxon>
        <taxon>Bacillota</taxon>
        <taxon>Bacilli</taxon>
        <taxon>Lactobacillales</taxon>
        <taxon>Streptococcaceae</taxon>
        <taxon>Streptococcus</taxon>
    </lineage>
</organism>
<name>A0AB74DH06_STRSA</name>
<dbReference type="EMBL" id="RJMT01000020">
    <property type="protein sequence ID" value="RSI27946.1"/>
    <property type="molecule type" value="Genomic_DNA"/>
</dbReference>
<gene>
    <name evidence="1" type="ORF">D8879_11360</name>
</gene>